<dbReference type="PANTHER" id="PTHR20889">
    <property type="entry name" value="PHOSPHATASE, ORPHAN 1, 2"/>
    <property type="match status" value="1"/>
</dbReference>
<keyword evidence="3" id="KW-0378">Hydrolase</keyword>
<dbReference type="SUPFAM" id="SSF56784">
    <property type="entry name" value="HAD-like"/>
    <property type="match status" value="1"/>
</dbReference>
<keyword evidence="4 6" id="KW-0460">Magnesium</keyword>
<protein>
    <recommendedName>
        <fullName evidence="9">Phosphatase phospho-type</fullName>
    </recommendedName>
</protein>
<proteinExistence type="predicted"/>
<dbReference type="InterPro" id="IPR036412">
    <property type="entry name" value="HAD-like_sf"/>
</dbReference>
<dbReference type="GO" id="GO:0016791">
    <property type="term" value="F:phosphatase activity"/>
    <property type="evidence" value="ECO:0007669"/>
    <property type="project" value="InterPro"/>
</dbReference>
<dbReference type="Gene3D" id="3.40.50.1000">
    <property type="entry name" value="HAD superfamily/HAD-like"/>
    <property type="match status" value="1"/>
</dbReference>
<feature type="binding site" evidence="6">
    <location>
        <position position="11"/>
    </location>
    <ligand>
        <name>Mg(2+)</name>
        <dbReference type="ChEBI" id="CHEBI:18420"/>
    </ligand>
</feature>
<dbReference type="GO" id="GO:0046872">
    <property type="term" value="F:metal ion binding"/>
    <property type="evidence" value="ECO:0007669"/>
    <property type="project" value="UniProtKB-KW"/>
</dbReference>
<dbReference type="Proteomes" id="UP000775547">
    <property type="component" value="Unassembled WGS sequence"/>
</dbReference>
<evidence type="ECO:0000256" key="2">
    <source>
        <dbReference type="ARBA" id="ARBA00022723"/>
    </source>
</evidence>
<dbReference type="InterPro" id="IPR023214">
    <property type="entry name" value="HAD_sf"/>
</dbReference>
<dbReference type="PANTHER" id="PTHR20889:SF12">
    <property type="entry name" value="LP01149P"/>
    <property type="match status" value="1"/>
</dbReference>
<sequence>MSIQRQLFVFDFDWSLADQDTDRYTFEVLAPDLRRHMKTAKLDTQWTDLVAQSLQKIHARGITREQIEHTLVNLPFHPGMIRGVSKIKAEGKTTFLCLSNANSVFIKTILKAKGLENLFDEIITNPAEWDDSGLLKLRRRVDPNGPQHTCKVGCSPNMCKGPLSSLFPCKINTHSPSPFPGEELEAYLAKHGPFDRVVYTGDGSNDFCPILRLRPQDVVACRSYRGLQTRINEEGEKEGLKAEIRYWAGAWEAEEIYGTLSI</sequence>
<gene>
    <name evidence="7" type="ORF">DXG03_003192</name>
</gene>
<feature type="active site" description="Nucleophile" evidence="5">
    <location>
        <position position="11"/>
    </location>
</feature>
<feature type="binding site" evidence="6">
    <location>
        <position position="202"/>
    </location>
    <ligand>
        <name>Mg(2+)</name>
        <dbReference type="ChEBI" id="CHEBI:18420"/>
    </ligand>
</feature>
<comment type="caution">
    <text evidence="7">The sequence shown here is derived from an EMBL/GenBank/DDBJ whole genome shotgun (WGS) entry which is preliminary data.</text>
</comment>
<dbReference type="OrthoDB" id="10267182at2759"/>
<feature type="active site" description="Proton donor" evidence="5">
    <location>
        <position position="13"/>
    </location>
</feature>
<accession>A0A9P7KDZ5</accession>
<dbReference type="PIRSF" id="PIRSF031051">
    <property type="entry name" value="PyrdxlP_Pase_PHOSPHO2"/>
    <property type="match status" value="1"/>
</dbReference>
<evidence type="ECO:0008006" key="9">
    <source>
        <dbReference type="Google" id="ProtNLM"/>
    </source>
</evidence>
<dbReference type="AlphaFoldDB" id="A0A9P7KDZ5"/>
<evidence type="ECO:0000256" key="6">
    <source>
        <dbReference type="PIRSR" id="PIRSR031051-3"/>
    </source>
</evidence>
<keyword evidence="2 6" id="KW-0479">Metal-binding</keyword>
<reference evidence="7" key="1">
    <citation type="submission" date="2020-07" db="EMBL/GenBank/DDBJ databases">
        <authorList>
            <person name="Nieuwenhuis M."/>
            <person name="Van De Peppel L.J.J."/>
        </authorList>
    </citation>
    <scope>NUCLEOTIDE SEQUENCE</scope>
    <source>
        <strain evidence="7">AP01</strain>
        <tissue evidence="7">Mycelium</tissue>
    </source>
</reference>
<dbReference type="NCBIfam" id="TIGR01489">
    <property type="entry name" value="DKMTPPase-SF"/>
    <property type="match status" value="1"/>
</dbReference>
<feature type="binding site" evidence="6">
    <location>
        <position position="13"/>
    </location>
    <ligand>
        <name>Mg(2+)</name>
        <dbReference type="ChEBI" id="CHEBI:18420"/>
    </ligand>
</feature>
<evidence type="ECO:0000256" key="1">
    <source>
        <dbReference type="ARBA" id="ARBA00001946"/>
    </source>
</evidence>
<organism evidence="7 8">
    <name type="scientific">Asterophora parasitica</name>
    <dbReference type="NCBI Taxonomy" id="117018"/>
    <lineage>
        <taxon>Eukaryota</taxon>
        <taxon>Fungi</taxon>
        <taxon>Dikarya</taxon>
        <taxon>Basidiomycota</taxon>
        <taxon>Agaricomycotina</taxon>
        <taxon>Agaricomycetes</taxon>
        <taxon>Agaricomycetidae</taxon>
        <taxon>Agaricales</taxon>
        <taxon>Tricholomatineae</taxon>
        <taxon>Lyophyllaceae</taxon>
        <taxon>Asterophora</taxon>
    </lineage>
</organism>
<name>A0A9P7KDZ5_9AGAR</name>
<evidence type="ECO:0000256" key="5">
    <source>
        <dbReference type="PIRSR" id="PIRSR031051-1"/>
    </source>
</evidence>
<dbReference type="InterPro" id="IPR006384">
    <property type="entry name" value="HAD_hydro_PyrdxlP_Pase-like"/>
</dbReference>
<reference evidence="7" key="2">
    <citation type="submission" date="2021-10" db="EMBL/GenBank/DDBJ databases">
        <title>Phylogenomics reveals ancestral predisposition of the termite-cultivated fungus Termitomyces towards a domesticated lifestyle.</title>
        <authorList>
            <person name="Auxier B."/>
            <person name="Grum-Grzhimaylo A."/>
            <person name="Cardenas M.E."/>
            <person name="Lodge J.D."/>
            <person name="Laessoe T."/>
            <person name="Pedersen O."/>
            <person name="Smith M.E."/>
            <person name="Kuyper T.W."/>
            <person name="Franco-Molano E.A."/>
            <person name="Baroni T.J."/>
            <person name="Aanen D.K."/>
        </authorList>
    </citation>
    <scope>NUCLEOTIDE SEQUENCE</scope>
    <source>
        <strain evidence="7">AP01</strain>
        <tissue evidence="7">Mycelium</tissue>
    </source>
</reference>
<evidence type="ECO:0000313" key="8">
    <source>
        <dbReference type="Proteomes" id="UP000775547"/>
    </source>
</evidence>
<dbReference type="InterPro" id="IPR016965">
    <property type="entry name" value="Pase_PHOSPHO-typ"/>
</dbReference>
<comment type="cofactor">
    <cofactor evidence="1 6">
        <name>Mg(2+)</name>
        <dbReference type="ChEBI" id="CHEBI:18420"/>
    </cofactor>
</comment>
<evidence type="ECO:0000313" key="7">
    <source>
        <dbReference type="EMBL" id="KAG5648581.1"/>
    </source>
</evidence>
<dbReference type="EMBL" id="JABCKV010000002">
    <property type="protein sequence ID" value="KAG5648581.1"/>
    <property type="molecule type" value="Genomic_DNA"/>
</dbReference>
<evidence type="ECO:0000256" key="4">
    <source>
        <dbReference type="ARBA" id="ARBA00022842"/>
    </source>
</evidence>
<keyword evidence="8" id="KW-1185">Reference proteome</keyword>
<dbReference type="Pfam" id="PF06888">
    <property type="entry name" value="Put_Phosphatase"/>
    <property type="match status" value="2"/>
</dbReference>
<evidence type="ECO:0000256" key="3">
    <source>
        <dbReference type="ARBA" id="ARBA00022801"/>
    </source>
</evidence>